<dbReference type="Gene3D" id="1.10.533.10">
    <property type="entry name" value="Death Domain, Fas"/>
    <property type="match status" value="1"/>
</dbReference>
<dbReference type="InterPro" id="IPR011029">
    <property type="entry name" value="DEATH-like_dom_sf"/>
</dbReference>
<dbReference type="RefSeq" id="XP_030375195.1">
    <property type="nucleotide sequence ID" value="XM_030519335.1"/>
</dbReference>
<dbReference type="PROSITE" id="PS50089">
    <property type="entry name" value="ZF_RING_2"/>
    <property type="match status" value="1"/>
</dbReference>
<comment type="similarity">
    <text evidence="1">Belongs to the IAP family.</text>
</comment>
<dbReference type="FunFam" id="3.30.40.10:FF:000184">
    <property type="entry name" value="Baculoviral IAP repeat containing 2"/>
    <property type="match status" value="1"/>
</dbReference>
<evidence type="ECO:0000256" key="4">
    <source>
        <dbReference type="ARBA" id="ARBA00022771"/>
    </source>
</evidence>
<dbReference type="GO" id="GO:0005634">
    <property type="term" value="C:nucleus"/>
    <property type="evidence" value="ECO:0007669"/>
    <property type="project" value="TreeGrafter"/>
</dbReference>
<keyword evidence="5" id="KW-0862">Zinc</keyword>
<reference evidence="10" key="1">
    <citation type="submission" date="2025-08" db="UniProtKB">
        <authorList>
            <consortium name="RefSeq"/>
        </authorList>
    </citation>
    <scope>IDENTIFICATION</scope>
    <source>
        <strain evidence="10">11010-0011.00</strain>
        <tissue evidence="10">Whole body</tissue>
    </source>
</reference>
<evidence type="ECO:0000259" key="8">
    <source>
        <dbReference type="PROSITE" id="PS50089"/>
    </source>
</evidence>
<sequence>MADGRSLELESERYATFGQWPSNAPVCVDDLVKNGFFATGNWLEVECNWCHVRLDMWQYGDSVSERHRRCSPVCSMVLAPHHCGNVPLIQVLPSDNEGNNVVDSPQQSQDDQCECPDLLQEANRLKTFKNWPNPNITPQALAKAGFYYLNRADQVKCAWCNGVVAQWEKNDNAFDEHQRFFPNCPRVQMGPLIEFASKDLNELGVQPTSAPKQPKYACLETRLRTFVDWPIKDIQPAEALAQAGLYYQRIDDQVRCFHCNIGLRSWQKDDEPWHEHAKWSPQCQFVLLSKGIAYVLKVRESTTNAAMEGAGAGSTTRHGNIDELMSREPAREALALGIAGKVVRNTIERKLSSCGRAYETLDELLHAIFDEAGAGAALEVTEPATADAQAILSEPTAPSPPPPPECCSSTNNKTDTEPTAPLETPCLPAAPSPMPDIAQATITSRARSPNGNISLEEENRQLRDARLCKVCLDDEVGVVFLPCGHLATCNQCAPSVTNCPMCRAPIKGFVRTFLS</sequence>
<dbReference type="GO" id="GO:0061630">
    <property type="term" value="F:ubiquitin protein ligase activity"/>
    <property type="evidence" value="ECO:0007669"/>
    <property type="project" value="TreeGrafter"/>
</dbReference>
<organism evidence="9 10">
    <name type="scientific">Drosophila lebanonensis</name>
    <name type="common">Fruit fly</name>
    <name type="synonym">Scaptodrosophila lebanonensis</name>
    <dbReference type="NCBI Taxonomy" id="7225"/>
    <lineage>
        <taxon>Eukaryota</taxon>
        <taxon>Metazoa</taxon>
        <taxon>Ecdysozoa</taxon>
        <taxon>Arthropoda</taxon>
        <taxon>Hexapoda</taxon>
        <taxon>Insecta</taxon>
        <taxon>Pterygota</taxon>
        <taxon>Neoptera</taxon>
        <taxon>Endopterygota</taxon>
        <taxon>Diptera</taxon>
        <taxon>Brachycera</taxon>
        <taxon>Muscomorpha</taxon>
        <taxon>Ephydroidea</taxon>
        <taxon>Drosophilidae</taxon>
        <taxon>Scaptodrosophila</taxon>
    </lineage>
</organism>
<gene>
    <name evidence="10" type="primary">LOC115624595</name>
</gene>
<dbReference type="Gene3D" id="1.10.1170.10">
    <property type="entry name" value="Inhibitor Of Apoptosis Protein (2mihbC-IAP-1), Chain A"/>
    <property type="match status" value="4"/>
</dbReference>
<evidence type="ECO:0000256" key="7">
    <source>
        <dbReference type="SAM" id="MobiDB-lite"/>
    </source>
</evidence>
<dbReference type="CDD" id="cd16713">
    <property type="entry name" value="RING-HC_BIRC2_3_7"/>
    <property type="match status" value="1"/>
</dbReference>
<keyword evidence="9" id="KW-1185">Reference proteome</keyword>
<keyword evidence="2" id="KW-0053">Apoptosis</keyword>
<dbReference type="Gene3D" id="1.10.8.10">
    <property type="entry name" value="DNA helicase RuvA subunit, C-terminal domain"/>
    <property type="match status" value="1"/>
</dbReference>
<dbReference type="FunFam" id="1.10.1170.10:FF:000029">
    <property type="entry name" value="Death-associated inhibitor of apoptosis 2"/>
    <property type="match status" value="1"/>
</dbReference>
<dbReference type="InterPro" id="IPR001370">
    <property type="entry name" value="BIR_rpt"/>
</dbReference>
<dbReference type="GO" id="GO:0008270">
    <property type="term" value="F:zinc ion binding"/>
    <property type="evidence" value="ECO:0007669"/>
    <property type="project" value="UniProtKB-KW"/>
</dbReference>
<dbReference type="GO" id="GO:0043066">
    <property type="term" value="P:negative regulation of apoptotic process"/>
    <property type="evidence" value="ECO:0007669"/>
    <property type="project" value="TreeGrafter"/>
</dbReference>
<dbReference type="GO" id="GO:0031398">
    <property type="term" value="P:positive regulation of protein ubiquitination"/>
    <property type="evidence" value="ECO:0007669"/>
    <property type="project" value="TreeGrafter"/>
</dbReference>
<dbReference type="PROSITE" id="PS50143">
    <property type="entry name" value="BIR_REPEAT_2"/>
    <property type="match status" value="3"/>
</dbReference>
<dbReference type="GO" id="GO:0022416">
    <property type="term" value="P:chaeta development"/>
    <property type="evidence" value="ECO:0007669"/>
    <property type="project" value="UniProtKB-ARBA"/>
</dbReference>
<dbReference type="SMART" id="SM00184">
    <property type="entry name" value="RING"/>
    <property type="match status" value="1"/>
</dbReference>
<evidence type="ECO:0000256" key="1">
    <source>
        <dbReference type="ARBA" id="ARBA00006672"/>
    </source>
</evidence>
<dbReference type="CTD" id="36748"/>
<proteinExistence type="inferred from homology"/>
<dbReference type="SUPFAM" id="SSF57924">
    <property type="entry name" value="Inhibitor of apoptosis (IAP) repeat"/>
    <property type="match status" value="3"/>
</dbReference>
<dbReference type="GO" id="GO:0089720">
    <property type="term" value="F:caspase binding"/>
    <property type="evidence" value="ECO:0007669"/>
    <property type="project" value="UniProtKB-ARBA"/>
</dbReference>
<dbReference type="Proteomes" id="UP000504634">
    <property type="component" value="Unplaced"/>
</dbReference>
<dbReference type="GeneID" id="115624595"/>
<dbReference type="AlphaFoldDB" id="A0A6J2TIC9"/>
<dbReference type="FunFam" id="1.10.1170.10:FF:000002">
    <property type="entry name" value="Baculoviral IAP repeat containing 7"/>
    <property type="match status" value="1"/>
</dbReference>
<dbReference type="PROSITE" id="PS01282">
    <property type="entry name" value="BIR_REPEAT_1"/>
    <property type="match status" value="3"/>
</dbReference>
<accession>A0A6J2TIC9</accession>
<dbReference type="GO" id="GO:0043027">
    <property type="term" value="F:cysteine-type endopeptidase inhibitor activity involved in apoptotic process"/>
    <property type="evidence" value="ECO:0007669"/>
    <property type="project" value="UniProtKB-ARBA"/>
</dbReference>
<dbReference type="OrthoDB" id="774873at2759"/>
<dbReference type="CDD" id="cd00022">
    <property type="entry name" value="BIR"/>
    <property type="match status" value="3"/>
</dbReference>
<dbReference type="FunFam" id="1.10.1170.10:FF:000031">
    <property type="entry name" value="Apoptosis 2 inhibitor-like Protein"/>
    <property type="match status" value="1"/>
</dbReference>
<dbReference type="GO" id="GO:0051726">
    <property type="term" value="P:regulation of cell cycle"/>
    <property type="evidence" value="ECO:0007669"/>
    <property type="project" value="TreeGrafter"/>
</dbReference>
<dbReference type="SMART" id="SM00238">
    <property type="entry name" value="BIR"/>
    <property type="match status" value="3"/>
</dbReference>
<evidence type="ECO:0000313" key="9">
    <source>
        <dbReference type="Proteomes" id="UP000504634"/>
    </source>
</evidence>
<evidence type="ECO:0000256" key="6">
    <source>
        <dbReference type="PROSITE-ProRule" id="PRU00175"/>
    </source>
</evidence>
<dbReference type="GO" id="GO:0004869">
    <property type="term" value="F:cysteine-type endopeptidase inhibitor activity"/>
    <property type="evidence" value="ECO:0007669"/>
    <property type="project" value="UniProtKB-ARBA"/>
</dbReference>
<keyword evidence="3" id="KW-0479">Metal-binding</keyword>
<feature type="domain" description="RING-type" evidence="8">
    <location>
        <begin position="468"/>
        <end position="503"/>
    </location>
</feature>
<evidence type="ECO:0000313" key="10">
    <source>
        <dbReference type="RefSeq" id="XP_030375195.1"/>
    </source>
</evidence>
<evidence type="ECO:0000256" key="2">
    <source>
        <dbReference type="ARBA" id="ARBA00022703"/>
    </source>
</evidence>
<feature type="region of interest" description="Disordered" evidence="7">
    <location>
        <begin position="393"/>
        <end position="420"/>
    </location>
</feature>
<dbReference type="Pfam" id="PF13920">
    <property type="entry name" value="zf-C3HC4_3"/>
    <property type="match status" value="1"/>
</dbReference>
<evidence type="ECO:0000256" key="3">
    <source>
        <dbReference type="ARBA" id="ARBA00022723"/>
    </source>
</evidence>
<evidence type="ECO:0000256" key="5">
    <source>
        <dbReference type="ARBA" id="ARBA00022833"/>
    </source>
</evidence>
<keyword evidence="4 6" id="KW-0863">Zinc-finger</keyword>
<dbReference type="InterPro" id="IPR001841">
    <property type="entry name" value="Znf_RING"/>
</dbReference>
<protein>
    <submittedName>
        <fullName evidence="10">Death-associated inhibitor of apoptosis 2</fullName>
    </submittedName>
</protein>
<dbReference type="GO" id="GO:0070936">
    <property type="term" value="P:protein K48-linked ubiquitination"/>
    <property type="evidence" value="ECO:0007669"/>
    <property type="project" value="UniProtKB-ARBA"/>
</dbReference>
<dbReference type="PANTHER" id="PTHR10044:SF139">
    <property type="entry name" value="DEATH-ASSOCIATED INHIBITOR OF APOPTOSIS 2"/>
    <property type="match status" value="1"/>
</dbReference>
<dbReference type="GO" id="GO:0006915">
    <property type="term" value="P:apoptotic process"/>
    <property type="evidence" value="ECO:0007669"/>
    <property type="project" value="UniProtKB-KW"/>
</dbReference>
<dbReference type="GO" id="GO:0005829">
    <property type="term" value="C:cytosol"/>
    <property type="evidence" value="ECO:0007669"/>
    <property type="project" value="UniProtKB-ARBA"/>
</dbReference>
<dbReference type="Pfam" id="PF00653">
    <property type="entry name" value="BIR"/>
    <property type="match status" value="3"/>
</dbReference>
<dbReference type="GO" id="GO:0048471">
    <property type="term" value="C:perinuclear region of cytoplasm"/>
    <property type="evidence" value="ECO:0007669"/>
    <property type="project" value="UniProtKB-ARBA"/>
</dbReference>
<name>A0A6J2TIC9_DROLE</name>
<dbReference type="GO" id="GO:0031625">
    <property type="term" value="F:ubiquitin protein ligase binding"/>
    <property type="evidence" value="ECO:0007669"/>
    <property type="project" value="UniProtKB-ARBA"/>
</dbReference>
<dbReference type="InterPro" id="IPR050784">
    <property type="entry name" value="IAP"/>
</dbReference>
<dbReference type="PANTHER" id="PTHR10044">
    <property type="entry name" value="INHIBITOR OF APOPTOSIS"/>
    <property type="match status" value="1"/>
</dbReference>